<dbReference type="Pfam" id="PF00612">
    <property type="entry name" value="IQ"/>
    <property type="match status" value="2"/>
</dbReference>
<feature type="domain" description="DUF4005" evidence="5">
    <location>
        <begin position="509"/>
        <end position="600"/>
    </location>
</feature>
<dbReference type="InterPro" id="IPR000048">
    <property type="entry name" value="IQ_motif_EF-hand-BS"/>
</dbReference>
<dbReference type="Pfam" id="PF13178">
    <property type="entry name" value="DUF4005"/>
    <property type="match status" value="1"/>
</dbReference>
<comment type="subunit">
    <text evidence="3">Binds to multiple calmodulin (CaM) in the presence of Ca(2+) and CaM-like proteins.</text>
</comment>
<evidence type="ECO:0000259" key="5">
    <source>
        <dbReference type="Pfam" id="PF13178"/>
    </source>
</evidence>
<dbReference type="Proteomes" id="UP001159364">
    <property type="component" value="Linkage Group LG01"/>
</dbReference>
<evidence type="ECO:0000256" key="4">
    <source>
        <dbReference type="SAM" id="MobiDB-lite"/>
    </source>
</evidence>
<dbReference type="CDD" id="cd23767">
    <property type="entry name" value="IQCD"/>
    <property type="match status" value="1"/>
</dbReference>
<dbReference type="SMART" id="SM00015">
    <property type="entry name" value="IQ"/>
    <property type="match status" value="3"/>
</dbReference>
<evidence type="ECO:0000313" key="7">
    <source>
        <dbReference type="Proteomes" id="UP001159364"/>
    </source>
</evidence>
<comment type="similarity">
    <text evidence="2">Belongs to the IQD family.</text>
</comment>
<evidence type="ECO:0000256" key="2">
    <source>
        <dbReference type="ARBA" id="ARBA00024341"/>
    </source>
</evidence>
<organism evidence="6 7">
    <name type="scientific">Erythroxylum novogranatense</name>
    <dbReference type="NCBI Taxonomy" id="1862640"/>
    <lineage>
        <taxon>Eukaryota</taxon>
        <taxon>Viridiplantae</taxon>
        <taxon>Streptophyta</taxon>
        <taxon>Embryophyta</taxon>
        <taxon>Tracheophyta</taxon>
        <taxon>Spermatophyta</taxon>
        <taxon>Magnoliopsida</taxon>
        <taxon>eudicotyledons</taxon>
        <taxon>Gunneridae</taxon>
        <taxon>Pentapetalae</taxon>
        <taxon>rosids</taxon>
        <taxon>fabids</taxon>
        <taxon>Malpighiales</taxon>
        <taxon>Erythroxylaceae</taxon>
        <taxon>Erythroxylum</taxon>
    </lineage>
</organism>
<sequence length="642" mass="71182">MGKSPTRWFKSFIHGKKSSKSNLSKGNDALKQANKEVDFPSKAPVSDMTINHPRVALMVPETIAGSEFNPDYGVSSNLPHEGVTFPCAEGDGKAKHICSTDDPEKINLDKAATKVQAAFRSYLAHRAFRRLKGIIRLQALIHGHLVRRQAAATLCCLQAIVRIQALARGQKVRRSTIGIDVHNKCNLERLQGAKFTESSGTTMSTLAEQLKENTFGWKLLASTSSRRPLCMHYDPGDPNSAGEWLGRWTRSHIWEVCSQVKNANLKSQKMHDNLQGVKAKQGRRKQGQRKLSGAKIANTSGPSISESERQKQNPRKLSNQPADSTPGHSQNASEKVKLTLRKTSNSLKKSGERFEVDKKKSNLILTKASNAATSLDSLPDSVEKIKDTVLAVPELIEVNTSLIAPDLGEHDEVLHKNPNLDSQTNEEYDKVGEVQETSRQQKTRDDNSSVEARNHSQEEVKLGEHDEVLHENPNFDSQPEEYDKVGDVQETSRQQETKDDNSSVEVRNHSQRKTSLPPHIESEEIGVNSTPKLPSYMTPTKSAKCKLREQGSPRFSQDGFEKSSTARRHSLTSSSNGKLTSTSLRAQSMVQAAGKGAIRSDKSLPSTRGVTGKIPLFFCMLALKLFWLRFFCCVSSCMKGFF</sequence>
<comment type="caution">
    <text evidence="6">The sequence shown here is derived from an EMBL/GenBank/DDBJ whole genome shotgun (WGS) entry which is preliminary data.</text>
</comment>
<dbReference type="PANTHER" id="PTHR32295:SF269">
    <property type="entry name" value="PROTEIN IQ-DOMAIN 28"/>
    <property type="match status" value="1"/>
</dbReference>
<dbReference type="GO" id="GO:0005516">
    <property type="term" value="F:calmodulin binding"/>
    <property type="evidence" value="ECO:0007669"/>
    <property type="project" value="UniProtKB-KW"/>
</dbReference>
<feature type="region of interest" description="Disordered" evidence="4">
    <location>
        <begin position="265"/>
        <end position="336"/>
    </location>
</feature>
<dbReference type="PANTHER" id="PTHR32295">
    <property type="entry name" value="IQ-DOMAIN 5-RELATED"/>
    <property type="match status" value="1"/>
</dbReference>
<keyword evidence="7" id="KW-1185">Reference proteome</keyword>
<protein>
    <recommendedName>
        <fullName evidence="5">DUF4005 domain-containing protein</fullName>
    </recommendedName>
</protein>
<gene>
    <name evidence="6" type="ORF">K2173_006394</name>
</gene>
<dbReference type="PROSITE" id="PS50096">
    <property type="entry name" value="IQ"/>
    <property type="match status" value="3"/>
</dbReference>
<keyword evidence="1" id="KW-0112">Calmodulin-binding</keyword>
<evidence type="ECO:0000313" key="6">
    <source>
        <dbReference type="EMBL" id="KAJ8773744.1"/>
    </source>
</evidence>
<accession>A0AAV8U6K6</accession>
<dbReference type="EMBL" id="JAIWQS010000001">
    <property type="protein sequence ID" value="KAJ8773744.1"/>
    <property type="molecule type" value="Genomic_DNA"/>
</dbReference>
<feature type="compositionally biased region" description="Polar residues" evidence="4">
    <location>
        <begin position="571"/>
        <end position="583"/>
    </location>
</feature>
<feature type="region of interest" description="Disordered" evidence="4">
    <location>
        <begin position="409"/>
        <end position="583"/>
    </location>
</feature>
<feature type="compositionally biased region" description="Polar residues" evidence="4">
    <location>
        <begin position="527"/>
        <end position="541"/>
    </location>
</feature>
<dbReference type="AlphaFoldDB" id="A0AAV8U6K6"/>
<feature type="compositionally biased region" description="Basic and acidic residues" evidence="4">
    <location>
        <begin position="442"/>
        <end position="470"/>
    </location>
</feature>
<evidence type="ECO:0000256" key="1">
    <source>
        <dbReference type="ARBA" id="ARBA00022860"/>
    </source>
</evidence>
<dbReference type="InterPro" id="IPR025064">
    <property type="entry name" value="DUF4005"/>
</dbReference>
<name>A0AAV8U6K6_9ROSI</name>
<feature type="compositionally biased region" description="Polar residues" evidence="4">
    <location>
        <begin position="315"/>
        <end position="333"/>
    </location>
</feature>
<evidence type="ECO:0000256" key="3">
    <source>
        <dbReference type="ARBA" id="ARBA00024378"/>
    </source>
</evidence>
<proteinExistence type="inferred from homology"/>
<reference evidence="6 7" key="1">
    <citation type="submission" date="2021-09" db="EMBL/GenBank/DDBJ databases">
        <title>Genomic insights and catalytic innovation underlie evolution of tropane alkaloids biosynthesis.</title>
        <authorList>
            <person name="Wang Y.-J."/>
            <person name="Tian T."/>
            <person name="Huang J.-P."/>
            <person name="Huang S.-X."/>
        </authorList>
    </citation>
    <scope>NUCLEOTIDE SEQUENCE [LARGE SCALE GENOMIC DNA]</scope>
    <source>
        <strain evidence="6">KIB-2018</strain>
        <tissue evidence="6">Leaf</tissue>
    </source>
</reference>